<dbReference type="Proteomes" id="UP000887576">
    <property type="component" value="Unplaced"/>
</dbReference>
<accession>A0AC34QCW9</accession>
<evidence type="ECO:0000313" key="1">
    <source>
        <dbReference type="Proteomes" id="UP000887576"/>
    </source>
</evidence>
<reference evidence="2" key="1">
    <citation type="submission" date="2022-11" db="UniProtKB">
        <authorList>
            <consortium name="WormBaseParasite"/>
        </authorList>
    </citation>
    <scope>IDENTIFICATION</scope>
</reference>
<proteinExistence type="predicted"/>
<dbReference type="WBParaSite" id="JU765_v2.g15287.t1">
    <property type="protein sequence ID" value="JU765_v2.g15287.t1"/>
    <property type="gene ID" value="JU765_v2.g15287"/>
</dbReference>
<protein>
    <submittedName>
        <fullName evidence="2">Homeobox domain-containing protein</fullName>
    </submittedName>
</protein>
<sequence length="202" mass="24257">MPTGGFSFEMLNYFSDYGRSRGGRRERITYNKQQLDQLEAVFKNTRYPDLYKREELSKFLGIPEVRIQVWFKNRRARQRQNERTTNIIKNHHNHQNSTESPPPPPPTNTTTNEQNVPDDFKIIKPDFEMIKPELPEMNLEQKSAPFVHPQQNYQNYQNYSNPMSWWQANWQYPPYYPYPTMNPQSNVPFNQPVYPKQFYPNS</sequence>
<name>A0AC34QCW9_9BILA</name>
<evidence type="ECO:0000313" key="2">
    <source>
        <dbReference type="WBParaSite" id="JU765_v2.g15287.t1"/>
    </source>
</evidence>
<organism evidence="1 2">
    <name type="scientific">Panagrolaimus sp. JU765</name>
    <dbReference type="NCBI Taxonomy" id="591449"/>
    <lineage>
        <taxon>Eukaryota</taxon>
        <taxon>Metazoa</taxon>
        <taxon>Ecdysozoa</taxon>
        <taxon>Nematoda</taxon>
        <taxon>Chromadorea</taxon>
        <taxon>Rhabditida</taxon>
        <taxon>Tylenchina</taxon>
        <taxon>Panagrolaimomorpha</taxon>
        <taxon>Panagrolaimoidea</taxon>
        <taxon>Panagrolaimidae</taxon>
        <taxon>Panagrolaimus</taxon>
    </lineage>
</organism>